<evidence type="ECO:0000256" key="5">
    <source>
        <dbReference type="ARBA" id="ARBA00022777"/>
    </source>
</evidence>
<evidence type="ECO:0000256" key="8">
    <source>
        <dbReference type="ARBA" id="ARBA00048679"/>
    </source>
</evidence>
<feature type="region of interest" description="Disordered" evidence="10">
    <location>
        <begin position="390"/>
        <end position="449"/>
    </location>
</feature>
<evidence type="ECO:0000259" key="12">
    <source>
        <dbReference type="PROSITE" id="PS50011"/>
    </source>
</evidence>
<comment type="catalytic activity">
    <reaction evidence="8">
        <text>L-seryl-[protein] + ATP = O-phospho-L-seryl-[protein] + ADP + H(+)</text>
        <dbReference type="Rhea" id="RHEA:17989"/>
        <dbReference type="Rhea" id="RHEA-COMP:9863"/>
        <dbReference type="Rhea" id="RHEA-COMP:11604"/>
        <dbReference type="ChEBI" id="CHEBI:15378"/>
        <dbReference type="ChEBI" id="CHEBI:29999"/>
        <dbReference type="ChEBI" id="CHEBI:30616"/>
        <dbReference type="ChEBI" id="CHEBI:83421"/>
        <dbReference type="ChEBI" id="CHEBI:456216"/>
        <dbReference type="EC" id="2.7.11.1"/>
    </reaction>
</comment>
<feature type="compositionally biased region" description="Polar residues" evidence="10">
    <location>
        <begin position="506"/>
        <end position="517"/>
    </location>
</feature>
<dbReference type="PROSITE" id="PS51178">
    <property type="entry name" value="PASTA"/>
    <property type="match status" value="2"/>
</dbReference>
<dbReference type="InterPro" id="IPR005543">
    <property type="entry name" value="PASTA_dom"/>
</dbReference>
<keyword evidence="2 14" id="KW-0723">Serine/threonine-protein kinase</keyword>
<keyword evidence="4 9" id="KW-0547">Nucleotide-binding</keyword>
<gene>
    <name evidence="14" type="ORF">AVDCRST_MAG03-3186</name>
</gene>
<organism evidence="14">
    <name type="scientific">uncultured Rubrobacteraceae bacterium</name>
    <dbReference type="NCBI Taxonomy" id="349277"/>
    <lineage>
        <taxon>Bacteria</taxon>
        <taxon>Bacillati</taxon>
        <taxon>Actinomycetota</taxon>
        <taxon>Rubrobacteria</taxon>
        <taxon>Rubrobacterales</taxon>
        <taxon>Rubrobacteraceae</taxon>
        <taxon>environmental samples</taxon>
    </lineage>
</organism>
<reference evidence="14" key="1">
    <citation type="submission" date="2020-02" db="EMBL/GenBank/DDBJ databases">
        <authorList>
            <person name="Meier V. D."/>
        </authorList>
    </citation>
    <scope>NUCLEOTIDE SEQUENCE</scope>
    <source>
        <strain evidence="14">AVDCRST_MAG03</strain>
    </source>
</reference>
<dbReference type="EMBL" id="CADCUT010000191">
    <property type="protein sequence ID" value="CAA9430277.1"/>
    <property type="molecule type" value="Genomic_DNA"/>
</dbReference>
<dbReference type="FunFam" id="1.10.510.10:FF:000021">
    <property type="entry name" value="Serine/threonine protein kinase"/>
    <property type="match status" value="1"/>
</dbReference>
<feature type="domain" description="PASTA" evidence="13">
    <location>
        <begin position="442"/>
        <end position="507"/>
    </location>
</feature>
<dbReference type="GO" id="GO:0045717">
    <property type="term" value="P:negative regulation of fatty acid biosynthetic process"/>
    <property type="evidence" value="ECO:0007669"/>
    <property type="project" value="UniProtKB-ARBA"/>
</dbReference>
<feature type="compositionally biased region" description="Basic and acidic residues" evidence="10">
    <location>
        <begin position="392"/>
        <end position="404"/>
    </location>
</feature>
<evidence type="ECO:0000256" key="1">
    <source>
        <dbReference type="ARBA" id="ARBA00012513"/>
    </source>
</evidence>
<sequence length="535" mass="55793">MDRTLFDDRYEVLRRLGGGGMAEVHLARDEVLGRDVALKTLRDRLAEDGVFLERFRREARSAATLNHPNVVGVYDQRRSEDGTYYIAMEHVPGGTLKDRILKEGPLDPDEAARIGAQVAEALRAAHERGIVHRDVKSQNVLLTAAGDAKVADFGIARAADATTLSGPGAVLGTAKYMSPEQATGLVATPSSDLYSLGVVLYEMLTGELPFEADDPARARDKHVVEPPPRPRSANPRVPEAMDALVTRLMAKDPEHRLGSAAELVDELRRARDRPRPAASSESAVPHPAPILSPAAPRATDPGPRRRRPLRVLAALAALLALLGVVGWGLGTGSAGKGVAEVLGDFTDGGRGVLEGARRALLGPEEVAVPDMEGLTLRAARGRLSAVGLGAEVRPRESSEEDTGRVLEQSVPGGREVEEDSRVLLAVGEGPTSADTPDEGEASAEGVPDVVGLPYPEAERTLEEAGFGLGGVEEAPSETAPAGVIVGQDPKAGSAATAGVPVFLTTSTGRASRPTSVVSSASASASPSAPASAAPP</sequence>
<dbReference type="Gene3D" id="1.10.510.10">
    <property type="entry name" value="Transferase(Phosphotransferase) domain 1"/>
    <property type="match status" value="1"/>
</dbReference>
<dbReference type="InterPro" id="IPR017441">
    <property type="entry name" value="Protein_kinase_ATP_BS"/>
</dbReference>
<dbReference type="EC" id="2.7.11.1" evidence="1"/>
<protein>
    <recommendedName>
        <fullName evidence="1">non-specific serine/threonine protein kinase</fullName>
        <ecNumber evidence="1">2.7.11.1</ecNumber>
    </recommendedName>
</protein>
<keyword evidence="11" id="KW-0472">Membrane</keyword>
<evidence type="ECO:0000313" key="14">
    <source>
        <dbReference type="EMBL" id="CAA9430277.1"/>
    </source>
</evidence>
<dbReference type="SUPFAM" id="SSF56112">
    <property type="entry name" value="Protein kinase-like (PK-like)"/>
    <property type="match status" value="1"/>
</dbReference>
<dbReference type="InterPro" id="IPR008271">
    <property type="entry name" value="Ser/Thr_kinase_AS"/>
</dbReference>
<dbReference type="CDD" id="cd14014">
    <property type="entry name" value="STKc_PknB_like"/>
    <property type="match status" value="1"/>
</dbReference>
<evidence type="ECO:0000256" key="6">
    <source>
        <dbReference type="ARBA" id="ARBA00022840"/>
    </source>
</evidence>
<evidence type="ECO:0000259" key="13">
    <source>
        <dbReference type="PROSITE" id="PS51178"/>
    </source>
</evidence>
<feature type="domain" description="Protein kinase" evidence="12">
    <location>
        <begin position="10"/>
        <end position="268"/>
    </location>
</feature>
<dbReference type="Pfam" id="PF03793">
    <property type="entry name" value="PASTA"/>
    <property type="match status" value="2"/>
</dbReference>
<keyword evidence="6 9" id="KW-0067">ATP-binding</keyword>
<feature type="domain" description="PASTA" evidence="13">
    <location>
        <begin position="362"/>
        <end position="428"/>
    </location>
</feature>
<dbReference type="PANTHER" id="PTHR43289:SF34">
    <property type="entry name" value="SERINE_THREONINE-PROTEIN KINASE YBDM-RELATED"/>
    <property type="match status" value="1"/>
</dbReference>
<evidence type="ECO:0000256" key="11">
    <source>
        <dbReference type="SAM" id="Phobius"/>
    </source>
</evidence>
<feature type="binding site" evidence="9">
    <location>
        <position position="39"/>
    </location>
    <ligand>
        <name>ATP</name>
        <dbReference type="ChEBI" id="CHEBI:30616"/>
    </ligand>
</feature>
<evidence type="ECO:0000256" key="2">
    <source>
        <dbReference type="ARBA" id="ARBA00022527"/>
    </source>
</evidence>
<accession>A0A6J4PZH9</accession>
<evidence type="ECO:0000256" key="3">
    <source>
        <dbReference type="ARBA" id="ARBA00022679"/>
    </source>
</evidence>
<dbReference type="Gene3D" id="3.30.200.20">
    <property type="entry name" value="Phosphorylase Kinase, domain 1"/>
    <property type="match status" value="1"/>
</dbReference>
<comment type="catalytic activity">
    <reaction evidence="7">
        <text>L-threonyl-[protein] + ATP = O-phospho-L-threonyl-[protein] + ADP + H(+)</text>
        <dbReference type="Rhea" id="RHEA:46608"/>
        <dbReference type="Rhea" id="RHEA-COMP:11060"/>
        <dbReference type="Rhea" id="RHEA-COMP:11605"/>
        <dbReference type="ChEBI" id="CHEBI:15378"/>
        <dbReference type="ChEBI" id="CHEBI:30013"/>
        <dbReference type="ChEBI" id="CHEBI:30616"/>
        <dbReference type="ChEBI" id="CHEBI:61977"/>
        <dbReference type="ChEBI" id="CHEBI:456216"/>
        <dbReference type="EC" id="2.7.11.1"/>
    </reaction>
</comment>
<dbReference type="PANTHER" id="PTHR43289">
    <property type="entry name" value="MITOGEN-ACTIVATED PROTEIN KINASE KINASE KINASE 20-RELATED"/>
    <property type="match status" value="1"/>
</dbReference>
<evidence type="ECO:0000256" key="7">
    <source>
        <dbReference type="ARBA" id="ARBA00047899"/>
    </source>
</evidence>
<feature type="region of interest" description="Disordered" evidence="10">
    <location>
        <begin position="506"/>
        <end position="535"/>
    </location>
</feature>
<keyword evidence="5 14" id="KW-0418">Kinase</keyword>
<dbReference type="PROSITE" id="PS00108">
    <property type="entry name" value="PROTEIN_KINASE_ST"/>
    <property type="match status" value="1"/>
</dbReference>
<dbReference type="InterPro" id="IPR011009">
    <property type="entry name" value="Kinase-like_dom_sf"/>
</dbReference>
<dbReference type="GO" id="GO:0004674">
    <property type="term" value="F:protein serine/threonine kinase activity"/>
    <property type="evidence" value="ECO:0007669"/>
    <property type="project" value="UniProtKB-KW"/>
</dbReference>
<dbReference type="FunFam" id="3.30.200.20:FF:000035">
    <property type="entry name" value="Serine/threonine protein kinase Stk1"/>
    <property type="match status" value="1"/>
</dbReference>
<dbReference type="GO" id="GO:0005524">
    <property type="term" value="F:ATP binding"/>
    <property type="evidence" value="ECO:0007669"/>
    <property type="project" value="UniProtKB-UniRule"/>
</dbReference>
<dbReference type="CDD" id="cd06577">
    <property type="entry name" value="PASTA_pknB"/>
    <property type="match status" value="2"/>
</dbReference>
<keyword evidence="3" id="KW-0808">Transferase</keyword>
<feature type="transmembrane region" description="Helical" evidence="11">
    <location>
        <begin position="311"/>
        <end position="330"/>
    </location>
</feature>
<feature type="compositionally biased region" description="Basic and acidic residues" evidence="10">
    <location>
        <begin position="214"/>
        <end position="224"/>
    </location>
</feature>
<evidence type="ECO:0000256" key="10">
    <source>
        <dbReference type="SAM" id="MobiDB-lite"/>
    </source>
</evidence>
<keyword evidence="11" id="KW-0812">Transmembrane</keyword>
<dbReference type="SMART" id="SM00220">
    <property type="entry name" value="S_TKc"/>
    <property type="match status" value="1"/>
</dbReference>
<feature type="compositionally biased region" description="Low complexity" evidence="10">
    <location>
        <begin position="276"/>
        <end position="285"/>
    </location>
</feature>
<proteinExistence type="predicted"/>
<feature type="region of interest" description="Disordered" evidence="10">
    <location>
        <begin position="268"/>
        <end position="305"/>
    </location>
</feature>
<dbReference type="PROSITE" id="PS50011">
    <property type="entry name" value="PROTEIN_KINASE_DOM"/>
    <property type="match status" value="1"/>
</dbReference>
<dbReference type="SMART" id="SM00740">
    <property type="entry name" value="PASTA"/>
    <property type="match status" value="2"/>
</dbReference>
<keyword evidence="11" id="KW-1133">Transmembrane helix</keyword>
<dbReference type="InterPro" id="IPR000719">
    <property type="entry name" value="Prot_kinase_dom"/>
</dbReference>
<feature type="compositionally biased region" description="Low complexity" evidence="10">
    <location>
        <begin position="518"/>
        <end position="535"/>
    </location>
</feature>
<evidence type="ECO:0000256" key="4">
    <source>
        <dbReference type="ARBA" id="ARBA00022741"/>
    </source>
</evidence>
<evidence type="ECO:0000256" key="9">
    <source>
        <dbReference type="PROSITE-ProRule" id="PRU10141"/>
    </source>
</evidence>
<name>A0A6J4PZH9_9ACTN</name>
<feature type="region of interest" description="Disordered" evidence="10">
    <location>
        <begin position="212"/>
        <end position="236"/>
    </location>
</feature>
<dbReference type="Pfam" id="PF00069">
    <property type="entry name" value="Pkinase"/>
    <property type="match status" value="1"/>
</dbReference>
<dbReference type="Gene3D" id="3.30.10.20">
    <property type="match status" value="2"/>
</dbReference>
<dbReference type="PROSITE" id="PS00107">
    <property type="entry name" value="PROTEIN_KINASE_ATP"/>
    <property type="match status" value="1"/>
</dbReference>
<dbReference type="AlphaFoldDB" id="A0A6J4PZH9"/>